<feature type="compositionally biased region" description="Basic and acidic residues" evidence="1">
    <location>
        <begin position="60"/>
        <end position="83"/>
    </location>
</feature>
<evidence type="ECO:0000256" key="1">
    <source>
        <dbReference type="SAM" id="MobiDB-lite"/>
    </source>
</evidence>
<accession>A0AAD9LF26</accession>
<sequence>MHRPSTGARLTLVQPPTSSHPSSKEHNRKRSEALPPLSAPNSRHLHRRSDARLPQSSRRGSREPKRESSSERPSTSRKDRLERAGIGITSSSHNLKRHVKDEGIMRAVRSTNSIDRHKDASVSRTKEKLSYGPEEGSDDENDETVWEL</sequence>
<evidence type="ECO:0000313" key="2">
    <source>
        <dbReference type="EMBL" id="KAK1933951.1"/>
    </source>
</evidence>
<dbReference type="Proteomes" id="UP001259832">
    <property type="component" value="Unassembled WGS sequence"/>
</dbReference>
<proteinExistence type="predicted"/>
<feature type="compositionally biased region" description="Acidic residues" evidence="1">
    <location>
        <begin position="135"/>
        <end position="148"/>
    </location>
</feature>
<gene>
    <name evidence="2" type="ORF">P3T76_011711</name>
</gene>
<reference evidence="2" key="1">
    <citation type="submission" date="2023-08" db="EMBL/GenBank/DDBJ databases">
        <title>Reference Genome Resource for the Citrus Pathogen Phytophthora citrophthora.</title>
        <authorList>
            <person name="Moller H."/>
            <person name="Coetzee B."/>
            <person name="Rose L.J."/>
            <person name="Van Niekerk J.M."/>
        </authorList>
    </citation>
    <scope>NUCLEOTIDE SEQUENCE</scope>
    <source>
        <strain evidence="2">STE-U-9442</strain>
    </source>
</reference>
<feature type="region of interest" description="Disordered" evidence="1">
    <location>
        <begin position="1"/>
        <end position="148"/>
    </location>
</feature>
<name>A0AAD9LF26_9STRA</name>
<dbReference type="EMBL" id="JASMQC010000027">
    <property type="protein sequence ID" value="KAK1933951.1"/>
    <property type="molecule type" value="Genomic_DNA"/>
</dbReference>
<comment type="caution">
    <text evidence="2">The sequence shown here is derived from an EMBL/GenBank/DDBJ whole genome shotgun (WGS) entry which is preliminary data.</text>
</comment>
<evidence type="ECO:0000313" key="3">
    <source>
        <dbReference type="Proteomes" id="UP001259832"/>
    </source>
</evidence>
<feature type="compositionally biased region" description="Basic and acidic residues" evidence="1">
    <location>
        <begin position="114"/>
        <end position="129"/>
    </location>
</feature>
<keyword evidence="3" id="KW-1185">Reference proteome</keyword>
<organism evidence="2 3">
    <name type="scientific">Phytophthora citrophthora</name>
    <dbReference type="NCBI Taxonomy" id="4793"/>
    <lineage>
        <taxon>Eukaryota</taxon>
        <taxon>Sar</taxon>
        <taxon>Stramenopiles</taxon>
        <taxon>Oomycota</taxon>
        <taxon>Peronosporomycetes</taxon>
        <taxon>Peronosporales</taxon>
        <taxon>Peronosporaceae</taxon>
        <taxon>Phytophthora</taxon>
    </lineage>
</organism>
<dbReference type="AlphaFoldDB" id="A0AAD9LF26"/>
<protein>
    <submittedName>
        <fullName evidence="2">Uncharacterized protein</fullName>
    </submittedName>
</protein>